<protein>
    <submittedName>
        <fullName evidence="4">Myosin_tail_1 domain-containing protein</fullName>
    </submittedName>
</protein>
<dbReference type="GO" id="GO:0032982">
    <property type="term" value="C:myosin filament"/>
    <property type="evidence" value="ECO:0007669"/>
    <property type="project" value="TreeGrafter"/>
</dbReference>
<dbReference type="WBParaSite" id="maker-uti_cns_0006130-snap-gene-0.2-mRNA-1">
    <property type="protein sequence ID" value="maker-uti_cns_0006130-snap-gene-0.2-mRNA-1"/>
    <property type="gene ID" value="maker-uti_cns_0006130-snap-gene-0.2"/>
</dbReference>
<feature type="region of interest" description="Disordered" evidence="2">
    <location>
        <begin position="1054"/>
        <end position="1084"/>
    </location>
</feature>
<dbReference type="Proteomes" id="UP000095280">
    <property type="component" value="Unplaced"/>
</dbReference>
<evidence type="ECO:0000313" key="4">
    <source>
        <dbReference type="WBParaSite" id="maker-uti_cns_0006130-snap-gene-0.2-mRNA-1"/>
    </source>
</evidence>
<feature type="region of interest" description="Disordered" evidence="2">
    <location>
        <begin position="1011"/>
        <end position="1035"/>
    </location>
</feature>
<proteinExistence type="predicted"/>
<dbReference type="AlphaFoldDB" id="A0A1I8HGA5"/>
<feature type="region of interest" description="Disordered" evidence="2">
    <location>
        <begin position="954"/>
        <end position="999"/>
    </location>
</feature>
<evidence type="ECO:0000313" key="3">
    <source>
        <dbReference type="Proteomes" id="UP000095280"/>
    </source>
</evidence>
<feature type="compositionally biased region" description="Low complexity" evidence="2">
    <location>
        <begin position="1014"/>
        <end position="1035"/>
    </location>
</feature>
<feature type="compositionally biased region" description="Polar residues" evidence="2">
    <location>
        <begin position="986"/>
        <end position="999"/>
    </location>
</feature>
<feature type="region of interest" description="Disordered" evidence="2">
    <location>
        <begin position="435"/>
        <end position="521"/>
    </location>
</feature>
<evidence type="ECO:0000256" key="2">
    <source>
        <dbReference type="SAM" id="MobiDB-lite"/>
    </source>
</evidence>
<keyword evidence="3" id="KW-1185">Reference proteome</keyword>
<dbReference type="GO" id="GO:0051015">
    <property type="term" value="F:actin filament binding"/>
    <property type="evidence" value="ECO:0007669"/>
    <property type="project" value="TreeGrafter"/>
</dbReference>
<dbReference type="PANTHER" id="PTHR45615">
    <property type="entry name" value="MYOSIN HEAVY CHAIN, NON-MUSCLE"/>
    <property type="match status" value="1"/>
</dbReference>
<feature type="coiled-coil region" evidence="1">
    <location>
        <begin position="692"/>
        <end position="748"/>
    </location>
</feature>
<feature type="coiled-coil region" evidence="1">
    <location>
        <begin position="2"/>
        <end position="36"/>
    </location>
</feature>
<evidence type="ECO:0000256" key="1">
    <source>
        <dbReference type="SAM" id="Coils"/>
    </source>
</evidence>
<feature type="region of interest" description="Disordered" evidence="2">
    <location>
        <begin position="58"/>
        <end position="97"/>
    </location>
</feature>
<dbReference type="PANTHER" id="PTHR45615:SF40">
    <property type="entry name" value="MYOSIN HEAVY CHAIN, NON-MUSCLE"/>
    <property type="match status" value="1"/>
</dbReference>
<keyword evidence="1" id="KW-0175">Coiled coil</keyword>
<feature type="region of interest" description="Disordered" evidence="2">
    <location>
        <begin position="190"/>
        <end position="212"/>
    </location>
</feature>
<feature type="region of interest" description="Disordered" evidence="2">
    <location>
        <begin position="904"/>
        <end position="936"/>
    </location>
</feature>
<feature type="compositionally biased region" description="Basic and acidic residues" evidence="2">
    <location>
        <begin position="447"/>
        <end position="488"/>
    </location>
</feature>
<organism evidence="3 4">
    <name type="scientific">Macrostomum lignano</name>
    <dbReference type="NCBI Taxonomy" id="282301"/>
    <lineage>
        <taxon>Eukaryota</taxon>
        <taxon>Metazoa</taxon>
        <taxon>Spiralia</taxon>
        <taxon>Lophotrochozoa</taxon>
        <taxon>Platyhelminthes</taxon>
        <taxon>Rhabditophora</taxon>
        <taxon>Macrostomorpha</taxon>
        <taxon>Macrostomida</taxon>
        <taxon>Macrostomidae</taxon>
        <taxon>Macrostomum</taxon>
    </lineage>
</organism>
<dbReference type="GO" id="GO:0000146">
    <property type="term" value="F:microfilament motor activity"/>
    <property type="evidence" value="ECO:0007669"/>
    <property type="project" value="TreeGrafter"/>
</dbReference>
<dbReference type="GO" id="GO:0005737">
    <property type="term" value="C:cytoplasm"/>
    <property type="evidence" value="ECO:0007669"/>
    <property type="project" value="TreeGrafter"/>
</dbReference>
<dbReference type="Gene3D" id="1.10.287.1490">
    <property type="match status" value="1"/>
</dbReference>
<feature type="compositionally biased region" description="Low complexity" evidence="2">
    <location>
        <begin position="1066"/>
        <end position="1084"/>
    </location>
</feature>
<feature type="compositionally biased region" description="Low complexity" evidence="2">
    <location>
        <begin position="904"/>
        <end position="928"/>
    </location>
</feature>
<feature type="compositionally biased region" description="Polar residues" evidence="2">
    <location>
        <begin position="498"/>
        <end position="511"/>
    </location>
</feature>
<accession>A0A1I8HGA5</accession>
<name>A0A1I8HGA5_9PLAT</name>
<feature type="compositionally biased region" description="Basic and acidic residues" evidence="2">
    <location>
        <begin position="79"/>
        <end position="90"/>
    </location>
</feature>
<sequence length="1084" mass="123376">MQARLKSLEEELQESRRTYEEDERFFIEQLEKLQKQNELLGDLLSLVTLRRRFMYEYESSADSSSSDGGKPALAAADSGKADRSTDKDEVFPAGGEKQLQSEVQDVHYWDNKFRERLQSLESLLKEERQRTRHYQRRLETLSEDQKREEKDNEKYRVIISDKDAQLKECQTKLDQSRKMYEALKLLVDDSDSGEAAGPSRAASTQSRIEDRSRALDTQRNELMELKKRHDQLLAKVAKMEKDKSASDKNLHILNEELRLREEHIFEQDDTIRGLQRKLQEADREFERLKNELHLLKSQFSSVREKNTESARLKEELHRSITSATDKERQLAELRDQLAERKAELSEADERLRGYQEAVRNRDDRIREKDELIGLINTRLANREREISDLDGVLKQANQKLTTAETELTTLRQQLAEQEKEGRSLRCQLEEAEASRDWQADEAAQLRQRSEQAGRSAEQAREEAQRRCAELRQERDEARRELESARRDLTLLAGGSGNNGSRQRTAAGTAASSPLLERDTDTPVPMDIQVRLKHLEQVEKIYLQLTHQQITLKLQVEAYQREVEEFRELYYSTKERLKNDRDCWAREKDALQRALHRSEKAGTSKEPQAQELYASLLERDRSLVQLQQQLSKQTLDHDEELSRLQLENLELKSKAGGFVEEKKIPKVLQRFAGSKKAPPIVAGAGDAAFEAERSEYQVRLAEQEKKLDRLRKEVRELTEKLAQKSMEHLDRWGQEVVQLSQRVEEMELVFTQADSFRQDAVEWRSRAESLQDTLLRERKRWQGEKVSLQFSAEQFRVMLDQWLDRFLNAVEDADALKLQEGCEELPAKQDELRASIKLIVDDIVKFKSRVSGHDKSAGGFAKQGKLSYRSALNSASSLSNTSGIGAGAASSTGAATASADDPFGSIGAVAGSSGAQQQQLQRPPQQPQLAGSGSLGNRSISMDWSAARSLLRAESPFRSKRSASPDVSVKKVTAYPDPSPGFWIKPSSRTNSRESLASSQTNLTFPTVRFSPHVSSADADSSLSGSTSSLSKMASSNAAARRRFYQAYDEQVYASSERLMPSSGGSAQPQAQAQQQQQQQQPPPK</sequence>
<reference evidence="4" key="1">
    <citation type="submission" date="2016-11" db="UniProtKB">
        <authorList>
            <consortium name="WormBaseParasite"/>
        </authorList>
    </citation>
    <scope>IDENTIFICATION</scope>
</reference>
<dbReference type="GO" id="GO:0016460">
    <property type="term" value="C:myosin II complex"/>
    <property type="evidence" value="ECO:0007669"/>
    <property type="project" value="TreeGrafter"/>
</dbReference>